<dbReference type="Proteomes" id="UP000784294">
    <property type="component" value="Unassembled WGS sequence"/>
</dbReference>
<sequence>MNPGSELALVGSFISGSHSSQSSVSPAFGSIHSTAVSSNLGLSSFLFSGHRTHPFTHSQHQPQTHHLTLKQTRPNHDELSNPPTPTPTPTTTTITNITIPNINSTKACEPSPYVNSSVLNLGFSRPLLKTSIPSCIRVSKCSTVSCSGGTSNARRSSPLTTAIHSSGCGPSNHPAGFLVPQTNLSGSEEMAQPRNSRRRHSHSISSATPSAYQHHQHPLPPSFLPVTKETGLSGRYNDSTIVLNYVPVIATPASVLGHSGHSLGSSAVTDQDVTRAPSGRVCTGSFIDSPLECCFRSPTAIDQMSQSMTETYSASLSIASCATTQVTPVGAEILAASGIEEKRSISTLVGGNSLSSLSAVAASIPATGLVSDAISVCPQVEKLVPVNVSQLHNNGDGLVNYTQVDFARTLALGEVNGDISGTEVATGHGHCHGNQEHSLHRGRGSTGPGHHHLQQHHRHQNAEGLSGMEISFSKTANSHAIANAAASACADSSITDVEYCSPLSSSPQALRHHHQQNHFQQQHHQMAIALVNGLAGKVNRSASVRKALSRMIGRGGPNSRKKAERSSIVSTDSAGNG</sequence>
<evidence type="ECO:0000256" key="1">
    <source>
        <dbReference type="SAM" id="MobiDB-lite"/>
    </source>
</evidence>
<reference evidence="2" key="1">
    <citation type="submission" date="2018-11" db="EMBL/GenBank/DDBJ databases">
        <authorList>
            <consortium name="Pathogen Informatics"/>
        </authorList>
    </citation>
    <scope>NUCLEOTIDE SEQUENCE</scope>
</reference>
<keyword evidence="3" id="KW-1185">Reference proteome</keyword>
<evidence type="ECO:0000313" key="2">
    <source>
        <dbReference type="EMBL" id="VEL40588.1"/>
    </source>
</evidence>
<feature type="region of interest" description="Disordered" evidence="1">
    <location>
        <begin position="147"/>
        <end position="223"/>
    </location>
</feature>
<feature type="compositionally biased region" description="Polar residues" evidence="1">
    <location>
        <begin position="567"/>
        <end position="577"/>
    </location>
</feature>
<organism evidence="2 3">
    <name type="scientific">Protopolystoma xenopodis</name>
    <dbReference type="NCBI Taxonomy" id="117903"/>
    <lineage>
        <taxon>Eukaryota</taxon>
        <taxon>Metazoa</taxon>
        <taxon>Spiralia</taxon>
        <taxon>Lophotrochozoa</taxon>
        <taxon>Platyhelminthes</taxon>
        <taxon>Monogenea</taxon>
        <taxon>Polyopisthocotylea</taxon>
        <taxon>Polystomatidea</taxon>
        <taxon>Polystomatidae</taxon>
        <taxon>Protopolystoma</taxon>
    </lineage>
</organism>
<feature type="region of interest" description="Disordered" evidence="1">
    <location>
        <begin position="425"/>
        <end position="461"/>
    </location>
</feature>
<evidence type="ECO:0000313" key="3">
    <source>
        <dbReference type="Proteomes" id="UP000784294"/>
    </source>
</evidence>
<dbReference type="EMBL" id="CAAALY010265526">
    <property type="protein sequence ID" value="VEL40588.1"/>
    <property type="molecule type" value="Genomic_DNA"/>
</dbReference>
<feature type="region of interest" description="Disordered" evidence="1">
    <location>
        <begin position="73"/>
        <end position="94"/>
    </location>
</feature>
<gene>
    <name evidence="2" type="ORF">PXEA_LOCUS34028</name>
</gene>
<feature type="compositionally biased region" description="Polar residues" evidence="1">
    <location>
        <begin position="147"/>
        <end position="164"/>
    </location>
</feature>
<proteinExistence type="predicted"/>
<dbReference type="AlphaFoldDB" id="A0A448XMX7"/>
<feature type="region of interest" description="Disordered" evidence="1">
    <location>
        <begin position="548"/>
        <end position="577"/>
    </location>
</feature>
<comment type="caution">
    <text evidence="2">The sequence shown here is derived from an EMBL/GenBank/DDBJ whole genome shotgun (WGS) entry which is preliminary data.</text>
</comment>
<name>A0A448XMX7_9PLAT</name>
<accession>A0A448XMX7</accession>
<feature type="compositionally biased region" description="Basic residues" evidence="1">
    <location>
        <begin position="449"/>
        <end position="459"/>
    </location>
</feature>
<protein>
    <submittedName>
        <fullName evidence="2">Uncharacterized protein</fullName>
    </submittedName>
</protein>